<dbReference type="SUPFAM" id="SSF55073">
    <property type="entry name" value="Nucleotide cyclase"/>
    <property type="match status" value="1"/>
</dbReference>
<dbReference type="NCBIfam" id="TIGR00254">
    <property type="entry name" value="GGDEF"/>
    <property type="match status" value="1"/>
</dbReference>
<dbReference type="FunFam" id="3.30.70.270:FF:000001">
    <property type="entry name" value="Diguanylate cyclase domain protein"/>
    <property type="match status" value="1"/>
</dbReference>
<dbReference type="PANTHER" id="PTHR45138">
    <property type="entry name" value="REGULATORY COMPONENTS OF SENSORY TRANSDUCTION SYSTEM"/>
    <property type="match status" value="1"/>
</dbReference>
<accession>A0A1B6VNB7</accession>
<dbReference type="SMART" id="SM00267">
    <property type="entry name" value="GGDEF"/>
    <property type="match status" value="1"/>
</dbReference>
<feature type="domain" description="GGDEF" evidence="12">
    <location>
        <begin position="327"/>
        <end position="459"/>
    </location>
</feature>
<evidence type="ECO:0000256" key="3">
    <source>
        <dbReference type="ARBA" id="ARBA00015125"/>
    </source>
</evidence>
<protein>
    <recommendedName>
        <fullName evidence="3">Diguanylate cyclase DosC</fullName>
        <ecNumber evidence="2">2.7.7.65</ecNumber>
    </recommendedName>
    <alternativeName>
        <fullName evidence="10">Direct oxygen-sensing cyclase</fullName>
    </alternativeName>
</protein>
<dbReference type="GO" id="GO:0043709">
    <property type="term" value="P:cell adhesion involved in single-species biofilm formation"/>
    <property type="evidence" value="ECO:0007669"/>
    <property type="project" value="TreeGrafter"/>
</dbReference>
<dbReference type="InterPro" id="IPR043128">
    <property type="entry name" value="Rev_trsase/Diguanyl_cyclase"/>
</dbReference>
<dbReference type="InterPro" id="IPR050469">
    <property type="entry name" value="Diguanylate_Cyclase"/>
</dbReference>
<dbReference type="InterPro" id="IPR044398">
    <property type="entry name" value="Globin-sensor_dom"/>
</dbReference>
<dbReference type="GO" id="GO:0020037">
    <property type="term" value="F:heme binding"/>
    <property type="evidence" value="ECO:0007669"/>
    <property type="project" value="InterPro"/>
</dbReference>
<keyword evidence="4" id="KW-0349">Heme</keyword>
<keyword evidence="9" id="KW-0408">Iron</keyword>
<dbReference type="PATRIC" id="fig|38307.3.peg.1459"/>
<dbReference type="Gene3D" id="3.30.70.270">
    <property type="match status" value="1"/>
</dbReference>
<evidence type="ECO:0000256" key="4">
    <source>
        <dbReference type="ARBA" id="ARBA00022617"/>
    </source>
</evidence>
<dbReference type="CDD" id="cd14757">
    <property type="entry name" value="GS_EcDosC-like_GGDEF"/>
    <property type="match status" value="1"/>
</dbReference>
<keyword evidence="6" id="KW-0479">Metal-binding</keyword>
<evidence type="ECO:0000256" key="5">
    <source>
        <dbReference type="ARBA" id="ARBA00022679"/>
    </source>
</evidence>
<dbReference type="InterPro" id="IPR039435">
    <property type="entry name" value="DosC_GS"/>
</dbReference>
<sequence length="468" mass="52551">MTVDALLSNSKQLSPDEVEWQLIIDAIDPGIRSAVADMVENHAAASVEVFYSTLLTHPEATPFLSNQIVNDHLHSALLRWLQSLFSSTAPDLAQLVATQRRIGLVHARMRVPMHVVMHGARLLKNTLRKLLFEIFLTPADLSTAIDYIENMMDLAIEMMSREFVRDLQKEIETDEAYRLVTLGQDVTLEREVQRAALLDWGHKILLAICCNAPPPLPSLESSGFGLWLNHKGSLLFPNTMGIEHIRTSMRRIDRVLIPALSAQVPPDTARIHELQAQIEEIRFLMDDLFKESEALESGRDPLTSTLNRRFLPTIMAREVAQSLRREVPFSILMIDIDHFKSINDRYGHTGGDAVLRGVAEKLISSCRTSDFIFRYGGEEFLIALVETDIKRAFQVAEHIRENVTHILTQPTGSSFSVTVSIGVATFDGHPDYTHLIEDADRALYYAKAEGRNRSVIATDALASLPQLQ</sequence>
<evidence type="ECO:0000259" key="12">
    <source>
        <dbReference type="PROSITE" id="PS50887"/>
    </source>
</evidence>
<dbReference type="Pfam" id="PF21118">
    <property type="entry name" value="DosC_2nd"/>
    <property type="match status" value="1"/>
</dbReference>
<evidence type="ECO:0000256" key="8">
    <source>
        <dbReference type="ARBA" id="ARBA00022842"/>
    </source>
</evidence>
<evidence type="ECO:0000256" key="6">
    <source>
        <dbReference type="ARBA" id="ARBA00022723"/>
    </source>
</evidence>
<evidence type="ECO:0000313" key="13">
    <source>
        <dbReference type="EMBL" id="OAJ68711.1"/>
    </source>
</evidence>
<dbReference type="SUPFAM" id="SSF46458">
    <property type="entry name" value="Globin-like"/>
    <property type="match status" value="1"/>
</dbReference>
<comment type="caution">
    <text evidence="13">The sequence shown here is derived from an EMBL/GenBank/DDBJ whole genome shotgun (WGS) entry which is preliminary data.</text>
</comment>
<evidence type="ECO:0000256" key="9">
    <source>
        <dbReference type="ARBA" id="ARBA00023004"/>
    </source>
</evidence>
<dbReference type="UniPathway" id="UPA00599"/>
<dbReference type="AlphaFoldDB" id="A0A1B6VNB7"/>
<dbReference type="InterPro" id="IPR048442">
    <property type="entry name" value="DosC_2nd"/>
</dbReference>
<dbReference type="Proteomes" id="UP000077786">
    <property type="component" value="Unassembled WGS sequence"/>
</dbReference>
<dbReference type="Pfam" id="PF11563">
    <property type="entry name" value="Protoglobin"/>
    <property type="match status" value="1"/>
</dbReference>
<name>A0A1B6VNB7_9PROT</name>
<keyword evidence="7" id="KW-0547">Nucleotide-binding</keyword>
<evidence type="ECO:0000256" key="11">
    <source>
        <dbReference type="ARBA" id="ARBA00034247"/>
    </source>
</evidence>
<dbReference type="EC" id="2.7.7.65" evidence="2"/>
<dbReference type="Pfam" id="PF00990">
    <property type="entry name" value="GGDEF"/>
    <property type="match status" value="1"/>
</dbReference>
<dbReference type="InterPro" id="IPR000160">
    <property type="entry name" value="GGDEF_dom"/>
</dbReference>
<organism evidence="13 14">
    <name type="scientific">Gluconobacter cerinus</name>
    <dbReference type="NCBI Taxonomy" id="38307"/>
    <lineage>
        <taxon>Bacteria</taxon>
        <taxon>Pseudomonadati</taxon>
        <taxon>Pseudomonadota</taxon>
        <taxon>Alphaproteobacteria</taxon>
        <taxon>Acetobacterales</taxon>
        <taxon>Acetobacteraceae</taxon>
        <taxon>Gluconobacter</taxon>
    </lineage>
</organism>
<dbReference type="GO" id="GO:0019825">
    <property type="term" value="F:oxygen binding"/>
    <property type="evidence" value="ECO:0007669"/>
    <property type="project" value="InterPro"/>
</dbReference>
<dbReference type="InterPro" id="IPR029787">
    <property type="entry name" value="Nucleotide_cyclase"/>
</dbReference>
<dbReference type="CDD" id="cd01949">
    <property type="entry name" value="GGDEF"/>
    <property type="match status" value="1"/>
</dbReference>
<evidence type="ECO:0000256" key="7">
    <source>
        <dbReference type="ARBA" id="ARBA00022741"/>
    </source>
</evidence>
<dbReference type="OrthoDB" id="9812260at2"/>
<dbReference type="Gene3D" id="1.10.490.10">
    <property type="entry name" value="Globins"/>
    <property type="match status" value="1"/>
</dbReference>
<dbReference type="RefSeq" id="WP_064274142.1">
    <property type="nucleotide sequence ID" value="NZ_LUTU01000005.1"/>
</dbReference>
<gene>
    <name evidence="13" type="ORF">A0123_01419</name>
</gene>
<proteinExistence type="predicted"/>
<dbReference type="GO" id="GO:0052621">
    <property type="term" value="F:diguanylate cyclase activity"/>
    <property type="evidence" value="ECO:0007669"/>
    <property type="project" value="UniProtKB-EC"/>
</dbReference>
<dbReference type="GO" id="GO:0005886">
    <property type="term" value="C:plasma membrane"/>
    <property type="evidence" value="ECO:0007669"/>
    <property type="project" value="TreeGrafter"/>
</dbReference>
<dbReference type="GO" id="GO:1902201">
    <property type="term" value="P:negative regulation of bacterial-type flagellum-dependent cell motility"/>
    <property type="evidence" value="ECO:0007669"/>
    <property type="project" value="TreeGrafter"/>
</dbReference>
<dbReference type="PROSITE" id="PS50887">
    <property type="entry name" value="GGDEF"/>
    <property type="match status" value="1"/>
</dbReference>
<comment type="cofactor">
    <cofactor evidence="1">
        <name>heme</name>
        <dbReference type="ChEBI" id="CHEBI:30413"/>
    </cofactor>
</comment>
<dbReference type="GO" id="GO:0000166">
    <property type="term" value="F:nucleotide binding"/>
    <property type="evidence" value="ECO:0007669"/>
    <property type="project" value="UniProtKB-KW"/>
</dbReference>
<evidence type="ECO:0000256" key="2">
    <source>
        <dbReference type="ARBA" id="ARBA00012528"/>
    </source>
</evidence>
<dbReference type="PANTHER" id="PTHR45138:SF9">
    <property type="entry name" value="DIGUANYLATE CYCLASE DGCM-RELATED"/>
    <property type="match status" value="1"/>
</dbReference>
<reference evidence="13 14" key="1">
    <citation type="submission" date="2016-03" db="EMBL/GenBank/DDBJ databases">
        <title>Draft genome sequence of Gluconobacter cerinus strain CECT 9110.</title>
        <authorList>
            <person name="Sainz F."/>
            <person name="Mas A."/>
            <person name="Torija M.J."/>
        </authorList>
    </citation>
    <scope>NUCLEOTIDE SEQUENCE [LARGE SCALE GENOMIC DNA]</scope>
    <source>
        <strain evidence="13 14">CECT 9110</strain>
    </source>
</reference>
<comment type="catalytic activity">
    <reaction evidence="11">
        <text>2 GTP = 3',3'-c-di-GMP + 2 diphosphate</text>
        <dbReference type="Rhea" id="RHEA:24898"/>
        <dbReference type="ChEBI" id="CHEBI:33019"/>
        <dbReference type="ChEBI" id="CHEBI:37565"/>
        <dbReference type="ChEBI" id="CHEBI:58805"/>
        <dbReference type="EC" id="2.7.7.65"/>
    </reaction>
</comment>
<keyword evidence="8" id="KW-0460">Magnesium</keyword>
<evidence type="ECO:0000256" key="10">
    <source>
        <dbReference type="ARBA" id="ARBA00029839"/>
    </source>
</evidence>
<evidence type="ECO:0000313" key="14">
    <source>
        <dbReference type="Proteomes" id="UP000077786"/>
    </source>
</evidence>
<dbReference type="InterPro" id="IPR012292">
    <property type="entry name" value="Globin/Proto"/>
</dbReference>
<dbReference type="GO" id="GO:0046872">
    <property type="term" value="F:metal ion binding"/>
    <property type="evidence" value="ECO:0007669"/>
    <property type="project" value="UniProtKB-KW"/>
</dbReference>
<dbReference type="EMBL" id="LUTU01000005">
    <property type="protein sequence ID" value="OAJ68711.1"/>
    <property type="molecule type" value="Genomic_DNA"/>
</dbReference>
<dbReference type="InterPro" id="IPR009050">
    <property type="entry name" value="Globin-like_sf"/>
</dbReference>
<keyword evidence="5" id="KW-0808">Transferase</keyword>
<evidence type="ECO:0000256" key="1">
    <source>
        <dbReference type="ARBA" id="ARBA00001971"/>
    </source>
</evidence>